<dbReference type="EMBL" id="SLVV01000002">
    <property type="protein sequence ID" value="TCN27439.1"/>
    <property type="molecule type" value="Genomic_DNA"/>
</dbReference>
<dbReference type="Proteomes" id="UP000295689">
    <property type="component" value="Unassembled WGS sequence"/>
</dbReference>
<proteinExistence type="predicted"/>
<accession>A0A4R2BML6</accession>
<feature type="transmembrane region" description="Helical" evidence="1">
    <location>
        <begin position="15"/>
        <end position="34"/>
    </location>
</feature>
<feature type="transmembrane region" description="Helical" evidence="1">
    <location>
        <begin position="116"/>
        <end position="141"/>
    </location>
</feature>
<sequence>MNIVTRELNGNRKSLIIWSVGVLFLIASGMGKYASMEGAGETINELMNEMPESLQAIMGTSGFDLSSALGYYGMLYLYLTVMTSIHAVMLGSGIIAKEERDKTAEFLLVKPVSRSVIITAKMAASLINILLLNAVAFLTSISFLQQYARGEEVFESVTQLMMGMFLLQVIFLVIGTAAAAVHQKAKKAGELSTGILLLAFVISVAINLNEKLEILKYATPFKYFEAGPIINGDGLDLTYLAISTILIILLIAVTYLFYEKKDMNI</sequence>
<dbReference type="Pfam" id="PF12679">
    <property type="entry name" value="ABC2_membrane_2"/>
    <property type="match status" value="1"/>
</dbReference>
<comment type="caution">
    <text evidence="2">The sequence shown here is derived from an EMBL/GenBank/DDBJ whole genome shotgun (WGS) entry which is preliminary data.</text>
</comment>
<dbReference type="GO" id="GO:0140359">
    <property type="term" value="F:ABC-type transporter activity"/>
    <property type="evidence" value="ECO:0007669"/>
    <property type="project" value="InterPro"/>
</dbReference>
<feature type="transmembrane region" description="Helical" evidence="1">
    <location>
        <begin position="75"/>
        <end position="96"/>
    </location>
</feature>
<evidence type="ECO:0000313" key="3">
    <source>
        <dbReference type="Proteomes" id="UP000295689"/>
    </source>
</evidence>
<evidence type="ECO:0000313" key="2">
    <source>
        <dbReference type="EMBL" id="TCN27439.1"/>
    </source>
</evidence>
<keyword evidence="1" id="KW-0472">Membrane</keyword>
<keyword evidence="1" id="KW-1133">Transmembrane helix</keyword>
<feature type="transmembrane region" description="Helical" evidence="1">
    <location>
        <begin position="188"/>
        <end position="208"/>
    </location>
</feature>
<dbReference type="AlphaFoldDB" id="A0A4R2BML6"/>
<evidence type="ECO:0000256" key="1">
    <source>
        <dbReference type="SAM" id="Phobius"/>
    </source>
</evidence>
<keyword evidence="3" id="KW-1185">Reference proteome</keyword>
<dbReference type="GO" id="GO:0005886">
    <property type="term" value="C:plasma membrane"/>
    <property type="evidence" value="ECO:0007669"/>
    <property type="project" value="UniProtKB-SubCell"/>
</dbReference>
<feature type="transmembrane region" description="Helical" evidence="1">
    <location>
        <begin position="237"/>
        <end position="258"/>
    </location>
</feature>
<organism evidence="2 3">
    <name type="scientific">Mesobacillus foraminis</name>
    <dbReference type="NCBI Taxonomy" id="279826"/>
    <lineage>
        <taxon>Bacteria</taxon>
        <taxon>Bacillati</taxon>
        <taxon>Bacillota</taxon>
        <taxon>Bacilli</taxon>
        <taxon>Bacillales</taxon>
        <taxon>Bacillaceae</taxon>
        <taxon>Mesobacillus</taxon>
    </lineage>
</organism>
<keyword evidence="1" id="KW-0812">Transmembrane</keyword>
<name>A0A4R2BML6_9BACI</name>
<gene>
    <name evidence="2" type="ORF">EV146_102390</name>
</gene>
<dbReference type="PANTHER" id="PTHR37305:SF1">
    <property type="entry name" value="MEMBRANE PROTEIN"/>
    <property type="match status" value="1"/>
</dbReference>
<protein>
    <submittedName>
        <fullName evidence="2">ABC-2 type transport system permease protein</fullName>
    </submittedName>
</protein>
<feature type="transmembrane region" description="Helical" evidence="1">
    <location>
        <begin position="161"/>
        <end position="181"/>
    </location>
</feature>
<dbReference type="RefSeq" id="WP_132002329.1">
    <property type="nucleotide sequence ID" value="NZ_JABUHM010000001.1"/>
</dbReference>
<dbReference type="PANTHER" id="PTHR37305">
    <property type="entry name" value="INTEGRAL MEMBRANE PROTEIN-RELATED"/>
    <property type="match status" value="1"/>
</dbReference>
<reference evidence="2 3" key="1">
    <citation type="journal article" date="2015" name="Stand. Genomic Sci.">
        <title>Genomic Encyclopedia of Bacterial and Archaeal Type Strains, Phase III: the genomes of soil and plant-associated and newly described type strains.</title>
        <authorList>
            <person name="Whitman W.B."/>
            <person name="Woyke T."/>
            <person name="Klenk H.P."/>
            <person name="Zhou Y."/>
            <person name="Lilburn T.G."/>
            <person name="Beck B.J."/>
            <person name="De Vos P."/>
            <person name="Vandamme P."/>
            <person name="Eisen J.A."/>
            <person name="Garrity G."/>
            <person name="Hugenholtz P."/>
            <person name="Kyrpides N.C."/>
        </authorList>
    </citation>
    <scope>NUCLEOTIDE SEQUENCE [LARGE SCALE GENOMIC DNA]</scope>
    <source>
        <strain evidence="2 3">CV53</strain>
    </source>
</reference>